<evidence type="ECO:0008006" key="4">
    <source>
        <dbReference type="Google" id="ProtNLM"/>
    </source>
</evidence>
<dbReference type="Gene3D" id="3.40.830.10">
    <property type="entry name" value="LigB-like"/>
    <property type="match status" value="1"/>
</dbReference>
<proteinExistence type="inferred from homology"/>
<reference evidence="2 3" key="1">
    <citation type="submission" date="2023-05" db="EMBL/GenBank/DDBJ databases">
        <title>A 100% complete, gapless, phased diploid assembly of the Scenedesmus obliquus UTEX 3031 genome.</title>
        <authorList>
            <person name="Biondi T.C."/>
            <person name="Hanschen E.R."/>
            <person name="Kwon T."/>
            <person name="Eng W."/>
            <person name="Kruse C.P.S."/>
            <person name="Koehler S.I."/>
            <person name="Kunde Y."/>
            <person name="Gleasner C.D."/>
            <person name="You Mak K.T."/>
            <person name="Polle J."/>
            <person name="Hovde B.T."/>
            <person name="Starkenburg S.R."/>
        </authorList>
    </citation>
    <scope>NUCLEOTIDE SEQUENCE [LARGE SCALE GENOMIC DNA]</scope>
    <source>
        <strain evidence="2 3">DOE0152z</strain>
    </source>
</reference>
<dbReference type="EMBL" id="CP126208">
    <property type="protein sequence ID" value="WIA07931.1"/>
    <property type="molecule type" value="Genomic_DNA"/>
</dbReference>
<dbReference type="Proteomes" id="UP001244341">
    <property type="component" value="Chromosome 1b"/>
</dbReference>
<evidence type="ECO:0000313" key="3">
    <source>
        <dbReference type="Proteomes" id="UP001244341"/>
    </source>
</evidence>
<dbReference type="NCBIfam" id="TIGR04336">
    <property type="entry name" value="AmmeMemoSam_B"/>
    <property type="match status" value="1"/>
</dbReference>
<dbReference type="HAMAP" id="MF_00055">
    <property type="entry name" value="MEMO1"/>
    <property type="match status" value="1"/>
</dbReference>
<evidence type="ECO:0000256" key="1">
    <source>
        <dbReference type="ARBA" id="ARBA00006315"/>
    </source>
</evidence>
<dbReference type="PANTHER" id="PTHR11060">
    <property type="entry name" value="PROTEIN MEMO1"/>
    <property type="match status" value="1"/>
</dbReference>
<dbReference type="PANTHER" id="PTHR11060:SF0">
    <property type="entry name" value="PROTEIN MEMO1"/>
    <property type="match status" value="1"/>
</dbReference>
<sequence>MPRVSRSPSHAGSWYEKEGTKLEQQIEGWLAKAKASGQPAGPAARAIIAPHAGYSYCGHVMAHAYQHIDPDSVRRVFLLGPSHYLATRKCVLSGAQEYATPLGPLPIDAGVYAELQATGAFEAMDMDADETEHSLELHTPYIRKIMGSRAFSLVPIMVGALSTEGEARYGALLAPYLADPCNLFIISSDFCHWGSRFRYTFTNKGQGPIWRSIQWLDELGMRTIEQCDPAAFTAYQQKYQNTICGRHPIAVLLQMVAHSAAKWSIAFNCYDQSSKATSSSDSSVSYAAAVMTPL</sequence>
<comment type="similarity">
    <text evidence="1">Belongs to the MEMO1 family.</text>
</comment>
<evidence type="ECO:0000313" key="2">
    <source>
        <dbReference type="EMBL" id="WIA07931.1"/>
    </source>
</evidence>
<name>A0ABY8TFT4_TETOB</name>
<dbReference type="Pfam" id="PF01875">
    <property type="entry name" value="Memo"/>
    <property type="match status" value="1"/>
</dbReference>
<dbReference type="InterPro" id="IPR002737">
    <property type="entry name" value="MEMO1_fam"/>
</dbReference>
<accession>A0ABY8TFT4</accession>
<organism evidence="2 3">
    <name type="scientific">Tetradesmus obliquus</name>
    <name type="common">Green alga</name>
    <name type="synonym">Acutodesmus obliquus</name>
    <dbReference type="NCBI Taxonomy" id="3088"/>
    <lineage>
        <taxon>Eukaryota</taxon>
        <taxon>Viridiplantae</taxon>
        <taxon>Chlorophyta</taxon>
        <taxon>core chlorophytes</taxon>
        <taxon>Chlorophyceae</taxon>
        <taxon>CS clade</taxon>
        <taxon>Sphaeropleales</taxon>
        <taxon>Scenedesmaceae</taxon>
        <taxon>Tetradesmus</taxon>
    </lineage>
</organism>
<gene>
    <name evidence="2" type="ORF">OEZ85_007409</name>
</gene>
<keyword evidence="3" id="KW-1185">Reference proteome</keyword>
<protein>
    <recommendedName>
        <fullName evidence="4">Protein MEMO1</fullName>
    </recommendedName>
</protein>
<dbReference type="CDD" id="cd07361">
    <property type="entry name" value="MEMO_like"/>
    <property type="match status" value="1"/>
</dbReference>